<feature type="region of interest" description="Disordered" evidence="9">
    <location>
        <begin position="198"/>
        <end position="223"/>
    </location>
</feature>
<evidence type="ECO:0000256" key="8">
    <source>
        <dbReference type="HAMAP-Rule" id="MF_00104"/>
    </source>
</evidence>
<comment type="catalytic activity">
    <reaction evidence="1 8">
        <text>Endonucleolytic cleavage to 5'-phosphomonoester.</text>
        <dbReference type="EC" id="3.1.26.3"/>
    </reaction>
</comment>
<dbReference type="PROSITE" id="PS50137">
    <property type="entry name" value="DS_RBD"/>
    <property type="match status" value="1"/>
</dbReference>
<feature type="active site" evidence="8">
    <location>
        <position position="119"/>
    </location>
</feature>
<evidence type="ECO:0000256" key="4">
    <source>
        <dbReference type="ARBA" id="ARBA00022722"/>
    </source>
</evidence>
<dbReference type="Pfam" id="PF00035">
    <property type="entry name" value="dsrm"/>
    <property type="match status" value="1"/>
</dbReference>
<comment type="subcellular location">
    <subcellularLocation>
        <location evidence="8">Cytoplasm</location>
    </subcellularLocation>
</comment>
<evidence type="ECO:0000259" key="10">
    <source>
        <dbReference type="PROSITE" id="PS50137"/>
    </source>
</evidence>
<feature type="binding site" evidence="8">
    <location>
        <position position="116"/>
    </location>
    <ligand>
        <name>Mg(2+)</name>
        <dbReference type="ChEBI" id="CHEBI:18420"/>
    </ligand>
</feature>
<dbReference type="EMBL" id="BMIO01000005">
    <property type="protein sequence ID" value="GGD43682.1"/>
    <property type="molecule type" value="Genomic_DNA"/>
</dbReference>
<sequence length="223" mass="24401">MTLSPETKDWIAAQTGHPVRDEHLWTAALTHGSTGEDFDYQRLEFLGDRVLGLSIAEWLYEKGGDTEGKLSQRLNALVSRQSCARVAREIDLSAHMRLGKQARADGGLDSDNILGDIIESLIGACQVDHGFEVARALVRKWFGDAVEGRAGRKKHPKSALQEWAAGNRRKPPEYELLDRSGPDHASRFTVRVSVRGVGEATGEGDSKQQAETAAATAFLDQHG</sequence>
<keyword evidence="6 8" id="KW-0378">Hydrolase</keyword>
<dbReference type="RefSeq" id="WP_066760787.1">
    <property type="nucleotide sequence ID" value="NZ_BMIO01000005.1"/>
</dbReference>
<keyword evidence="7 8" id="KW-0694">RNA-binding</keyword>
<keyword evidence="8" id="KW-0963">Cytoplasm</keyword>
<comment type="subunit">
    <text evidence="8">Homodimer.</text>
</comment>
<evidence type="ECO:0000256" key="3">
    <source>
        <dbReference type="ARBA" id="ARBA00022664"/>
    </source>
</evidence>
<evidence type="ECO:0000256" key="1">
    <source>
        <dbReference type="ARBA" id="ARBA00000109"/>
    </source>
</evidence>
<evidence type="ECO:0000313" key="12">
    <source>
        <dbReference type="EMBL" id="GGD43682.1"/>
    </source>
</evidence>
<dbReference type="HAMAP" id="MF_00104">
    <property type="entry name" value="RNase_III"/>
    <property type="match status" value="1"/>
</dbReference>
<dbReference type="InterPro" id="IPR014720">
    <property type="entry name" value="dsRBD_dom"/>
</dbReference>
<evidence type="ECO:0000259" key="11">
    <source>
        <dbReference type="PROSITE" id="PS50142"/>
    </source>
</evidence>
<feature type="active site" evidence="8">
    <location>
        <position position="48"/>
    </location>
</feature>
<dbReference type="SUPFAM" id="SSF69065">
    <property type="entry name" value="RNase III domain-like"/>
    <property type="match status" value="1"/>
</dbReference>
<keyword evidence="8" id="KW-0479">Metal-binding</keyword>
<dbReference type="GO" id="GO:0008033">
    <property type="term" value="P:tRNA processing"/>
    <property type="evidence" value="ECO:0007669"/>
    <property type="project" value="UniProtKB-KW"/>
</dbReference>
<gene>
    <name evidence="8 12" type="primary">rnc</name>
    <name evidence="12" type="ORF">GCM10010989_17280</name>
</gene>
<dbReference type="CDD" id="cd00593">
    <property type="entry name" value="RIBOc"/>
    <property type="match status" value="1"/>
</dbReference>
<dbReference type="GO" id="GO:0005737">
    <property type="term" value="C:cytoplasm"/>
    <property type="evidence" value="ECO:0007669"/>
    <property type="project" value="UniProtKB-SubCell"/>
</dbReference>
<keyword evidence="8" id="KW-0698">rRNA processing</keyword>
<dbReference type="GO" id="GO:0010468">
    <property type="term" value="P:regulation of gene expression"/>
    <property type="evidence" value="ECO:0007669"/>
    <property type="project" value="TreeGrafter"/>
</dbReference>
<feature type="domain" description="RNase III" evidence="11">
    <location>
        <begin position="8"/>
        <end position="130"/>
    </location>
</feature>
<dbReference type="GO" id="GO:0019843">
    <property type="term" value="F:rRNA binding"/>
    <property type="evidence" value="ECO:0007669"/>
    <property type="project" value="UniProtKB-KW"/>
</dbReference>
<dbReference type="SUPFAM" id="SSF54768">
    <property type="entry name" value="dsRNA-binding domain-like"/>
    <property type="match status" value="1"/>
</dbReference>
<evidence type="ECO:0000256" key="9">
    <source>
        <dbReference type="SAM" id="MobiDB-lite"/>
    </source>
</evidence>
<organism evidence="12 13">
    <name type="scientific">Croceicoccus pelagius</name>
    <dbReference type="NCBI Taxonomy" id="1703341"/>
    <lineage>
        <taxon>Bacteria</taxon>
        <taxon>Pseudomonadati</taxon>
        <taxon>Pseudomonadota</taxon>
        <taxon>Alphaproteobacteria</taxon>
        <taxon>Sphingomonadales</taxon>
        <taxon>Erythrobacteraceae</taxon>
        <taxon>Croceicoccus</taxon>
    </lineage>
</organism>
<dbReference type="InterPro" id="IPR011907">
    <property type="entry name" value="RNase_III"/>
</dbReference>
<evidence type="ECO:0000256" key="6">
    <source>
        <dbReference type="ARBA" id="ARBA00022801"/>
    </source>
</evidence>
<dbReference type="EC" id="3.1.26.3" evidence="8"/>
<feature type="binding site" evidence="8">
    <location>
        <position position="119"/>
    </location>
    <ligand>
        <name>Mg(2+)</name>
        <dbReference type="ChEBI" id="CHEBI:18420"/>
    </ligand>
</feature>
<dbReference type="SMART" id="SM00358">
    <property type="entry name" value="DSRM"/>
    <property type="match status" value="1"/>
</dbReference>
<keyword evidence="5 8" id="KW-0255">Endonuclease</keyword>
<dbReference type="PROSITE" id="PS00517">
    <property type="entry name" value="RNASE_3_1"/>
    <property type="match status" value="1"/>
</dbReference>
<keyword evidence="13" id="KW-1185">Reference proteome</keyword>
<dbReference type="CDD" id="cd10845">
    <property type="entry name" value="DSRM_RNAse_III_family"/>
    <property type="match status" value="1"/>
</dbReference>
<keyword evidence="8" id="KW-0819">tRNA processing</keyword>
<dbReference type="OrthoDB" id="9805026at2"/>
<accession>A0A916YGH0</accession>
<dbReference type="AlphaFoldDB" id="A0A916YGH0"/>
<dbReference type="Gene3D" id="3.30.160.20">
    <property type="match status" value="1"/>
</dbReference>
<dbReference type="PANTHER" id="PTHR11207:SF0">
    <property type="entry name" value="RIBONUCLEASE 3"/>
    <property type="match status" value="1"/>
</dbReference>
<evidence type="ECO:0000256" key="7">
    <source>
        <dbReference type="ARBA" id="ARBA00022884"/>
    </source>
</evidence>
<dbReference type="GO" id="GO:0046872">
    <property type="term" value="F:metal ion binding"/>
    <property type="evidence" value="ECO:0007669"/>
    <property type="project" value="UniProtKB-KW"/>
</dbReference>
<dbReference type="Proteomes" id="UP000598997">
    <property type="component" value="Unassembled WGS sequence"/>
</dbReference>
<dbReference type="GO" id="GO:0006364">
    <property type="term" value="P:rRNA processing"/>
    <property type="evidence" value="ECO:0007669"/>
    <property type="project" value="UniProtKB-UniRule"/>
</dbReference>
<dbReference type="SMART" id="SM00535">
    <property type="entry name" value="RIBOc"/>
    <property type="match status" value="1"/>
</dbReference>
<dbReference type="PROSITE" id="PS50142">
    <property type="entry name" value="RNASE_3_2"/>
    <property type="match status" value="1"/>
</dbReference>
<keyword evidence="4 8" id="KW-0540">Nuclease</keyword>
<reference evidence="12 13" key="1">
    <citation type="journal article" date="2014" name="Int. J. Syst. Evol. Microbiol.">
        <title>Complete genome sequence of Corynebacterium casei LMG S-19264T (=DSM 44701T), isolated from a smear-ripened cheese.</title>
        <authorList>
            <consortium name="US DOE Joint Genome Institute (JGI-PGF)"/>
            <person name="Walter F."/>
            <person name="Albersmeier A."/>
            <person name="Kalinowski J."/>
            <person name="Ruckert C."/>
        </authorList>
    </citation>
    <scope>NUCLEOTIDE SEQUENCE [LARGE SCALE GENOMIC DNA]</scope>
    <source>
        <strain evidence="12 13">CGMCC 1.15358</strain>
    </source>
</reference>
<dbReference type="NCBIfam" id="TIGR02191">
    <property type="entry name" value="RNaseIII"/>
    <property type="match status" value="1"/>
</dbReference>
<dbReference type="PANTHER" id="PTHR11207">
    <property type="entry name" value="RIBONUCLEASE III"/>
    <property type="match status" value="1"/>
</dbReference>
<dbReference type="GO" id="GO:0004525">
    <property type="term" value="F:ribonuclease III activity"/>
    <property type="evidence" value="ECO:0007669"/>
    <property type="project" value="UniProtKB-UniRule"/>
</dbReference>
<dbReference type="Gene3D" id="1.10.1520.10">
    <property type="entry name" value="Ribonuclease III domain"/>
    <property type="match status" value="1"/>
</dbReference>
<evidence type="ECO:0000256" key="2">
    <source>
        <dbReference type="ARBA" id="ARBA00010183"/>
    </source>
</evidence>
<evidence type="ECO:0000256" key="5">
    <source>
        <dbReference type="ARBA" id="ARBA00022759"/>
    </source>
</evidence>
<protein>
    <recommendedName>
        <fullName evidence="8">Ribonuclease 3</fullName>
        <ecNumber evidence="8">3.1.26.3</ecNumber>
    </recommendedName>
    <alternativeName>
        <fullName evidence="8">Ribonuclease III</fullName>
        <shortName evidence="8">RNase III</shortName>
    </alternativeName>
</protein>
<dbReference type="InterPro" id="IPR000999">
    <property type="entry name" value="RNase_III_dom"/>
</dbReference>
<dbReference type="GO" id="GO:0003725">
    <property type="term" value="F:double-stranded RNA binding"/>
    <property type="evidence" value="ECO:0007669"/>
    <property type="project" value="TreeGrafter"/>
</dbReference>
<keyword evidence="8" id="KW-0460">Magnesium</keyword>
<dbReference type="InterPro" id="IPR036389">
    <property type="entry name" value="RNase_III_sf"/>
</dbReference>
<comment type="caution">
    <text evidence="12">The sequence shown here is derived from an EMBL/GenBank/DDBJ whole genome shotgun (WGS) entry which is preliminary data.</text>
</comment>
<dbReference type="GO" id="GO:0006397">
    <property type="term" value="P:mRNA processing"/>
    <property type="evidence" value="ECO:0007669"/>
    <property type="project" value="UniProtKB-UniRule"/>
</dbReference>
<comment type="similarity">
    <text evidence="2">Belongs to the ribonuclease III family.</text>
</comment>
<keyword evidence="8" id="KW-0699">rRNA-binding</keyword>
<feature type="domain" description="DRBM" evidence="10">
    <location>
        <begin position="155"/>
        <end position="223"/>
    </location>
</feature>
<proteinExistence type="inferred from homology"/>
<comment type="cofactor">
    <cofactor evidence="8">
        <name>Mg(2+)</name>
        <dbReference type="ChEBI" id="CHEBI:18420"/>
    </cofactor>
</comment>
<evidence type="ECO:0000313" key="13">
    <source>
        <dbReference type="Proteomes" id="UP000598997"/>
    </source>
</evidence>
<keyword evidence="3 8" id="KW-0507">mRNA processing</keyword>
<feature type="binding site" evidence="8">
    <location>
        <position position="44"/>
    </location>
    <ligand>
        <name>Mg(2+)</name>
        <dbReference type="ChEBI" id="CHEBI:18420"/>
    </ligand>
</feature>
<dbReference type="Pfam" id="PF14622">
    <property type="entry name" value="Ribonucleas_3_3"/>
    <property type="match status" value="1"/>
</dbReference>
<name>A0A916YGH0_9SPHN</name>
<comment type="function">
    <text evidence="8">Digests double-stranded RNA. Involved in the processing of primary rRNA transcript to yield the immediate precursors to the large and small rRNAs (23S and 16S). Processes some mRNAs, and tRNAs when they are encoded in the rRNA operon. Processes pre-crRNA and tracrRNA of type II CRISPR loci if present in the organism.</text>
</comment>